<name>A0AA86L288_9SPHN</name>
<dbReference type="Proteomes" id="UP000058599">
    <property type="component" value="Chromosome"/>
</dbReference>
<proteinExistence type="predicted"/>
<dbReference type="KEGG" id="sgi:SGRAN_0122"/>
<keyword evidence="4" id="KW-1185">Reference proteome</keyword>
<dbReference type="EMBL" id="CP012199">
    <property type="protein sequence ID" value="AMG72520.1"/>
    <property type="molecule type" value="Genomic_DNA"/>
</dbReference>
<keyword evidence="1" id="KW-0732">Signal</keyword>
<dbReference type="Pfam" id="PF14534">
    <property type="entry name" value="DUF4440"/>
    <property type="match status" value="1"/>
</dbReference>
<dbReference type="RefSeq" id="WP_067179799.1">
    <property type="nucleotide sequence ID" value="NZ_CP012199.1"/>
</dbReference>
<organism evidence="3 4">
    <name type="scientific">Sphingopyxis granuli</name>
    <dbReference type="NCBI Taxonomy" id="267128"/>
    <lineage>
        <taxon>Bacteria</taxon>
        <taxon>Pseudomonadati</taxon>
        <taxon>Pseudomonadota</taxon>
        <taxon>Alphaproteobacteria</taxon>
        <taxon>Sphingomonadales</taxon>
        <taxon>Sphingomonadaceae</taxon>
        <taxon>Sphingopyxis</taxon>
    </lineage>
</organism>
<sequence length="158" mass="17229">MRRLTITAITLAMLVAVPAQATEPVDYQGAAAALAQYKSAMEKRDLTGVEALFSPDAQIFESGGVEGNFAHYRDHHLGPELKEFRSFAFRNYKISVRGEGDVAIATETYSFSIVLASGETIERDGVATSVLKWENGKWQILNLHSSSRKPKVRPAGGA</sequence>
<dbReference type="Gene3D" id="3.10.450.50">
    <property type="match status" value="1"/>
</dbReference>
<gene>
    <name evidence="3" type="ORF">SGRAN_0122</name>
</gene>
<evidence type="ECO:0000313" key="3">
    <source>
        <dbReference type="EMBL" id="AMG72520.1"/>
    </source>
</evidence>
<dbReference type="InterPro" id="IPR032710">
    <property type="entry name" value="NTF2-like_dom_sf"/>
</dbReference>
<feature type="domain" description="DUF4440" evidence="2">
    <location>
        <begin position="32"/>
        <end position="140"/>
    </location>
</feature>
<evidence type="ECO:0000256" key="1">
    <source>
        <dbReference type="SAM" id="SignalP"/>
    </source>
</evidence>
<feature type="chain" id="PRO_5041679249" description="DUF4440 domain-containing protein" evidence="1">
    <location>
        <begin position="22"/>
        <end position="158"/>
    </location>
</feature>
<dbReference type="SUPFAM" id="SSF54427">
    <property type="entry name" value="NTF2-like"/>
    <property type="match status" value="1"/>
</dbReference>
<dbReference type="InterPro" id="IPR027843">
    <property type="entry name" value="DUF4440"/>
</dbReference>
<dbReference type="AlphaFoldDB" id="A0AA86L288"/>
<evidence type="ECO:0000313" key="4">
    <source>
        <dbReference type="Proteomes" id="UP000058599"/>
    </source>
</evidence>
<feature type="signal peptide" evidence="1">
    <location>
        <begin position="1"/>
        <end position="21"/>
    </location>
</feature>
<reference evidence="3 4" key="1">
    <citation type="journal article" date="2016" name="BMC Genomics">
        <title>Genomic analysis of the nitrate-respiring Sphingopyxis granuli (formerly Sphingomonas macrogoltabida) strain TFA.</title>
        <authorList>
            <person name="Garcia-Romero I."/>
            <person name="Perez-Pulido A.J."/>
            <person name="Gonzalez-Flores Y.E."/>
            <person name="Reyes-Ramirez F."/>
            <person name="Santero E."/>
            <person name="Floriano B."/>
        </authorList>
    </citation>
    <scope>NUCLEOTIDE SEQUENCE [LARGE SCALE GENOMIC DNA]</scope>
    <source>
        <strain evidence="3 4">TFA</strain>
    </source>
</reference>
<accession>A0AA86L288</accession>
<protein>
    <recommendedName>
        <fullName evidence="2">DUF4440 domain-containing protein</fullName>
    </recommendedName>
</protein>
<evidence type="ECO:0000259" key="2">
    <source>
        <dbReference type="Pfam" id="PF14534"/>
    </source>
</evidence>